<dbReference type="CDD" id="cd00082">
    <property type="entry name" value="HisKA"/>
    <property type="match status" value="1"/>
</dbReference>
<reference evidence="10" key="1">
    <citation type="journal article" date="2019" name="Int. J. Syst. Evol. Microbiol.">
        <title>The Global Catalogue of Microorganisms (GCM) 10K type strain sequencing project: providing services to taxonomists for standard genome sequencing and annotation.</title>
        <authorList>
            <consortium name="The Broad Institute Genomics Platform"/>
            <consortium name="The Broad Institute Genome Sequencing Center for Infectious Disease"/>
            <person name="Wu L."/>
            <person name="Ma J."/>
        </authorList>
    </citation>
    <scope>NUCLEOTIDE SEQUENCE [LARGE SCALE GENOMIC DNA]</scope>
    <source>
        <strain evidence="10">JCM 17664</strain>
    </source>
</reference>
<evidence type="ECO:0000259" key="8">
    <source>
        <dbReference type="PROSITE" id="PS50109"/>
    </source>
</evidence>
<dbReference type="InterPro" id="IPR003594">
    <property type="entry name" value="HATPase_dom"/>
</dbReference>
<dbReference type="EC" id="2.7.13.3" evidence="2"/>
<dbReference type="InterPro" id="IPR050351">
    <property type="entry name" value="BphY/WalK/GraS-like"/>
</dbReference>
<comment type="catalytic activity">
    <reaction evidence="1">
        <text>ATP + protein L-histidine = ADP + protein N-phospho-L-histidine.</text>
        <dbReference type="EC" id="2.7.13.3"/>
    </reaction>
</comment>
<feature type="transmembrane region" description="Helical" evidence="7">
    <location>
        <begin position="86"/>
        <end position="104"/>
    </location>
</feature>
<dbReference type="SUPFAM" id="SSF55874">
    <property type="entry name" value="ATPase domain of HSP90 chaperone/DNA topoisomerase II/histidine kinase"/>
    <property type="match status" value="1"/>
</dbReference>
<dbReference type="Pfam" id="PF00512">
    <property type="entry name" value="HisKA"/>
    <property type="match status" value="1"/>
</dbReference>
<dbReference type="PANTHER" id="PTHR45453">
    <property type="entry name" value="PHOSPHATE REGULON SENSOR PROTEIN PHOR"/>
    <property type="match status" value="1"/>
</dbReference>
<dbReference type="SUPFAM" id="SSF47384">
    <property type="entry name" value="Homodimeric domain of signal transducing histidine kinase"/>
    <property type="match status" value="1"/>
</dbReference>
<dbReference type="Pfam" id="PF02518">
    <property type="entry name" value="HATPase_c"/>
    <property type="match status" value="1"/>
</dbReference>
<feature type="domain" description="Histidine kinase" evidence="8">
    <location>
        <begin position="120"/>
        <end position="334"/>
    </location>
</feature>
<evidence type="ECO:0000256" key="2">
    <source>
        <dbReference type="ARBA" id="ARBA00012438"/>
    </source>
</evidence>
<protein>
    <recommendedName>
        <fullName evidence="2">histidine kinase</fullName>
        <ecNumber evidence="2">2.7.13.3</ecNumber>
    </recommendedName>
</protein>
<keyword evidence="4" id="KW-0808">Transferase</keyword>
<dbReference type="PANTHER" id="PTHR45453:SF1">
    <property type="entry name" value="PHOSPHATE REGULON SENSOR PROTEIN PHOR"/>
    <property type="match status" value="1"/>
</dbReference>
<evidence type="ECO:0000313" key="9">
    <source>
        <dbReference type="EMBL" id="GAA4314805.1"/>
    </source>
</evidence>
<dbReference type="CDD" id="cd00075">
    <property type="entry name" value="HATPase"/>
    <property type="match status" value="1"/>
</dbReference>
<dbReference type="InterPro" id="IPR004358">
    <property type="entry name" value="Sig_transdc_His_kin-like_C"/>
</dbReference>
<keyword evidence="3" id="KW-0597">Phosphoprotein</keyword>
<name>A0ABP8G0I3_9BACT</name>
<feature type="transmembrane region" description="Helical" evidence="7">
    <location>
        <begin position="16"/>
        <end position="37"/>
    </location>
</feature>
<dbReference type="PRINTS" id="PR00344">
    <property type="entry name" value="BCTRLSENSOR"/>
</dbReference>
<evidence type="ECO:0000256" key="6">
    <source>
        <dbReference type="ARBA" id="ARBA00023012"/>
    </source>
</evidence>
<evidence type="ECO:0000256" key="3">
    <source>
        <dbReference type="ARBA" id="ARBA00022553"/>
    </source>
</evidence>
<evidence type="ECO:0000256" key="4">
    <source>
        <dbReference type="ARBA" id="ARBA00022679"/>
    </source>
</evidence>
<dbReference type="PROSITE" id="PS50109">
    <property type="entry name" value="HIS_KIN"/>
    <property type="match status" value="1"/>
</dbReference>
<gene>
    <name evidence="9" type="ORF">GCM10023143_25810</name>
</gene>
<keyword evidence="7" id="KW-1133">Transmembrane helix</keyword>
<evidence type="ECO:0000256" key="5">
    <source>
        <dbReference type="ARBA" id="ARBA00022777"/>
    </source>
</evidence>
<comment type="caution">
    <text evidence="9">The sequence shown here is derived from an EMBL/GenBank/DDBJ whole genome shotgun (WGS) entry which is preliminary data.</text>
</comment>
<organism evidence="9 10">
    <name type="scientific">Compostibacter hankyongensis</name>
    <dbReference type="NCBI Taxonomy" id="1007089"/>
    <lineage>
        <taxon>Bacteria</taxon>
        <taxon>Pseudomonadati</taxon>
        <taxon>Bacteroidota</taxon>
        <taxon>Chitinophagia</taxon>
        <taxon>Chitinophagales</taxon>
        <taxon>Chitinophagaceae</taxon>
        <taxon>Compostibacter</taxon>
    </lineage>
</organism>
<dbReference type="Gene3D" id="1.10.287.130">
    <property type="match status" value="1"/>
</dbReference>
<dbReference type="InterPro" id="IPR036097">
    <property type="entry name" value="HisK_dim/P_sf"/>
</dbReference>
<dbReference type="RefSeq" id="WP_344979963.1">
    <property type="nucleotide sequence ID" value="NZ_BAABFN010000006.1"/>
</dbReference>
<dbReference type="SMART" id="SM00388">
    <property type="entry name" value="HisKA"/>
    <property type="match status" value="1"/>
</dbReference>
<keyword evidence="10" id="KW-1185">Reference proteome</keyword>
<sequence length="334" mass="39113">MSSRSRRKIDTKRISVFYFFLFIYTIAALIWWGYLLFEQSRDITQYEKNNLELKIDRDKHPAAYRYELLQIEHRENLRSLKYWGEGLTFLVVILIGSAFVYRAVRKQMRLSRQQHNFMMAVTHELKSPIAVTKLNLETLLKRQLDDGRRQKLLENTLRETNRLNHLCNNMLLASQMENRQYHMVKEPLDFSRLLQQCIEDNKARISDHEIKGEVIPEVWVSGDDILLRIAVNNLVENAAKYSPRDTEIDVRLSQDDAQLLLQVADQGMGVADVEKKKIFDRFYRVGNENTRKTKGTGLGLFLTKKIVQQHGGIIRVVDNIPKGSIFEIVIPVHR</sequence>
<dbReference type="Proteomes" id="UP001501207">
    <property type="component" value="Unassembled WGS sequence"/>
</dbReference>
<keyword evidence="6" id="KW-0902">Two-component regulatory system</keyword>
<evidence type="ECO:0000256" key="1">
    <source>
        <dbReference type="ARBA" id="ARBA00000085"/>
    </source>
</evidence>
<dbReference type="Gene3D" id="3.30.565.10">
    <property type="entry name" value="Histidine kinase-like ATPase, C-terminal domain"/>
    <property type="match status" value="1"/>
</dbReference>
<dbReference type="InterPro" id="IPR036890">
    <property type="entry name" value="HATPase_C_sf"/>
</dbReference>
<dbReference type="SMART" id="SM00387">
    <property type="entry name" value="HATPase_c"/>
    <property type="match status" value="1"/>
</dbReference>
<dbReference type="InterPro" id="IPR005467">
    <property type="entry name" value="His_kinase_dom"/>
</dbReference>
<evidence type="ECO:0000256" key="7">
    <source>
        <dbReference type="SAM" id="Phobius"/>
    </source>
</evidence>
<keyword evidence="5" id="KW-0418">Kinase</keyword>
<accession>A0ABP8G0I3</accession>
<keyword evidence="7" id="KW-0472">Membrane</keyword>
<keyword evidence="7" id="KW-0812">Transmembrane</keyword>
<dbReference type="EMBL" id="BAABFN010000006">
    <property type="protein sequence ID" value="GAA4314805.1"/>
    <property type="molecule type" value="Genomic_DNA"/>
</dbReference>
<evidence type="ECO:0000313" key="10">
    <source>
        <dbReference type="Proteomes" id="UP001501207"/>
    </source>
</evidence>
<proteinExistence type="predicted"/>
<dbReference type="InterPro" id="IPR003661">
    <property type="entry name" value="HisK_dim/P_dom"/>
</dbReference>